<dbReference type="AlphaFoldDB" id="A0AAE0EUT8"/>
<dbReference type="GO" id="GO:0016020">
    <property type="term" value="C:membrane"/>
    <property type="evidence" value="ECO:0007669"/>
    <property type="project" value="TreeGrafter"/>
</dbReference>
<keyword evidence="3 6" id="KW-0518">Myosin</keyword>
<evidence type="ECO:0000256" key="7">
    <source>
        <dbReference type="SAM" id="Coils"/>
    </source>
</evidence>
<comment type="similarity">
    <text evidence="6">Belongs to the TRAFAC class myosin-kinesin ATPase superfamily. Myosin family.</text>
</comment>
<dbReference type="Gene3D" id="1.20.5.4820">
    <property type="match status" value="1"/>
</dbReference>
<dbReference type="GO" id="GO:0000146">
    <property type="term" value="F:microfilament motor activity"/>
    <property type="evidence" value="ECO:0007669"/>
    <property type="project" value="TreeGrafter"/>
</dbReference>
<dbReference type="GO" id="GO:0005524">
    <property type="term" value="F:ATP binding"/>
    <property type="evidence" value="ECO:0007669"/>
    <property type="project" value="UniProtKB-UniRule"/>
</dbReference>
<evidence type="ECO:0000256" key="5">
    <source>
        <dbReference type="ARBA" id="ARBA00023203"/>
    </source>
</evidence>
<evidence type="ECO:0000256" key="4">
    <source>
        <dbReference type="ARBA" id="ARBA00023175"/>
    </source>
</evidence>
<dbReference type="Gene3D" id="3.40.850.10">
    <property type="entry name" value="Kinesin motor domain"/>
    <property type="match status" value="2"/>
</dbReference>
<dbReference type="GO" id="GO:0051015">
    <property type="term" value="F:actin filament binding"/>
    <property type="evidence" value="ECO:0007669"/>
    <property type="project" value="TreeGrafter"/>
</dbReference>
<keyword evidence="7" id="KW-0175">Coiled coil</keyword>
<keyword evidence="5 6" id="KW-0009">Actin-binding</keyword>
<gene>
    <name evidence="9" type="ORF">CYMTET_48766</name>
</gene>
<organism evidence="9 10">
    <name type="scientific">Cymbomonas tetramitiformis</name>
    <dbReference type="NCBI Taxonomy" id="36881"/>
    <lineage>
        <taxon>Eukaryota</taxon>
        <taxon>Viridiplantae</taxon>
        <taxon>Chlorophyta</taxon>
        <taxon>Pyramimonadophyceae</taxon>
        <taxon>Pyramimonadales</taxon>
        <taxon>Pyramimonadaceae</taxon>
        <taxon>Cymbomonas</taxon>
    </lineage>
</organism>
<dbReference type="Gene3D" id="1.20.120.720">
    <property type="entry name" value="Myosin VI head, motor domain, U50 subdomain"/>
    <property type="match status" value="1"/>
</dbReference>
<dbReference type="CDD" id="cd00124">
    <property type="entry name" value="MYSc"/>
    <property type="match status" value="1"/>
</dbReference>
<feature type="region of interest" description="Actin-binding" evidence="6">
    <location>
        <begin position="688"/>
        <end position="710"/>
    </location>
</feature>
<dbReference type="Gene3D" id="1.20.58.530">
    <property type="match status" value="1"/>
</dbReference>
<keyword evidence="4 6" id="KW-0505">Motor protein</keyword>
<dbReference type="PROSITE" id="PS51456">
    <property type="entry name" value="MYOSIN_MOTOR"/>
    <property type="match status" value="1"/>
</dbReference>
<dbReference type="InterPro" id="IPR027417">
    <property type="entry name" value="P-loop_NTPase"/>
</dbReference>
<accession>A0AAE0EUT8</accession>
<dbReference type="GO" id="GO:0005737">
    <property type="term" value="C:cytoplasm"/>
    <property type="evidence" value="ECO:0007669"/>
    <property type="project" value="TreeGrafter"/>
</dbReference>
<dbReference type="PANTHER" id="PTHR13140">
    <property type="entry name" value="MYOSIN"/>
    <property type="match status" value="1"/>
</dbReference>
<dbReference type="SMART" id="SM00242">
    <property type="entry name" value="MYSc"/>
    <property type="match status" value="1"/>
</dbReference>
<feature type="domain" description="Myosin motor" evidence="8">
    <location>
        <begin position="12"/>
        <end position="819"/>
    </location>
</feature>
<dbReference type="GO" id="GO:0007015">
    <property type="term" value="P:actin filament organization"/>
    <property type="evidence" value="ECO:0007669"/>
    <property type="project" value="TreeGrafter"/>
</dbReference>
<dbReference type="PANTHER" id="PTHR13140:SF706">
    <property type="entry name" value="DILUTE CLASS UNCONVENTIONAL MYOSIN, ISOFORM C"/>
    <property type="match status" value="1"/>
</dbReference>
<evidence type="ECO:0000256" key="1">
    <source>
        <dbReference type="ARBA" id="ARBA00022741"/>
    </source>
</evidence>
<sequence>MNADEDMFTNEDTVANMVKLRFLDEPSILKNLERRYEEEEIYTLVGSVLVSLNPFQKLPLYGDKILDRYSQASPSSEPEQPPHIWGLAERAYRSLLCNWSDQSVIVSGESGAGKTEATRRVLEYFMEMSRRRGGEDDFAAGLEGKIMSAQTILEAFGNAKTIRNDNSSRFGKWIEVGFSRAGQIQGAVIHTYLLEKSRVVSLEPGERNYHIFYELLQCAEEDEQLQGELGLGQVASYRLLNEGSTFTRDDGVVDSDEFLHVREALAAFGFSEEDMSRIWKGLAAVLCLGNLQFEEDQVQTSTSVQDGSKITNSDTLLQAAGLLSVSTEDLQAALLFRTMVDARSEVGPPAPLASLGALAAFRRVRWLPPGCSPLGAGGAPRLCCGQGSWEVIWQESGRSFASAAAVPCAPAGLILIGCSEEFSEWRTTALIAYKLHEAKDARDALCKAVYSNLFNLLVARINERLSSAGCLGETNRTIGMLDIFGFEMLQTNSFEQLCINFCNERLHVHFNEECFRIEMEEYAAEGIAMETIEYNDNSECVAMLERRGTGVFALVDDEIRTPGGSDANLLEKMFGEHAKGAYLKRASGREGANCFRIQHFAGQVLYKVDGLMDKSRDALHADLAALLSRSENMLVRASPQFGKAEGAVAPDCRGEAELELRGAEGPERRPSKRAPQPQTLGTQFCTQLRALIQRLNATQPHFVKCLKPNMEKKGGFFVAEEILTQLRYTGIVGLCKIRQVGYPARIPQDEFRQQFQCLCPYRKGTSPGQKGRTVDDLLAALQHTEDLSPGRWLRGSTKVFMKHDQLDSLMAAVLAVRQAACVRLQAATRGHAGRRRYARMRSTLAILRSAAGQRQEEALREAVGKVHAQVVYRGMHLPEVRGAEKVLQRLGEERACDGALRAAVAERTTRALESALELVQGMDPAYTGSSATEAAYLLRQLQLEKQLAEALGEKSQLGLRLQTVEQELQGVEERNAADLRNREERLR</sequence>
<evidence type="ECO:0000259" key="8">
    <source>
        <dbReference type="PROSITE" id="PS51456"/>
    </source>
</evidence>
<dbReference type="SUPFAM" id="SSF52540">
    <property type="entry name" value="P-loop containing nucleoside triphosphate hydrolases"/>
    <property type="match status" value="2"/>
</dbReference>
<keyword evidence="2 6" id="KW-0067">ATP-binding</keyword>
<dbReference type="InterPro" id="IPR001609">
    <property type="entry name" value="Myosin_head_motor_dom-like"/>
</dbReference>
<evidence type="ECO:0000256" key="3">
    <source>
        <dbReference type="ARBA" id="ARBA00023123"/>
    </source>
</evidence>
<reference evidence="9 10" key="1">
    <citation type="journal article" date="2015" name="Genome Biol. Evol.">
        <title>Comparative Genomics of a Bacterivorous Green Alga Reveals Evolutionary Causalities and Consequences of Phago-Mixotrophic Mode of Nutrition.</title>
        <authorList>
            <person name="Burns J.A."/>
            <person name="Paasch A."/>
            <person name="Narechania A."/>
            <person name="Kim E."/>
        </authorList>
    </citation>
    <scope>NUCLEOTIDE SEQUENCE [LARGE SCALE GENOMIC DNA]</scope>
    <source>
        <strain evidence="9 10">PLY_AMNH</strain>
    </source>
</reference>
<feature type="coiled-coil region" evidence="7">
    <location>
        <begin position="947"/>
        <end position="981"/>
    </location>
</feature>
<keyword evidence="10" id="KW-1185">Reference proteome</keyword>
<dbReference type="PROSITE" id="PS50096">
    <property type="entry name" value="IQ"/>
    <property type="match status" value="1"/>
</dbReference>
<keyword evidence="1 6" id="KW-0547">Nucleotide-binding</keyword>
<dbReference type="Pfam" id="PF00063">
    <property type="entry name" value="Myosin_head"/>
    <property type="match status" value="2"/>
</dbReference>
<comment type="caution">
    <text evidence="9">The sequence shown here is derived from an EMBL/GenBank/DDBJ whole genome shotgun (WGS) entry which is preliminary data.</text>
</comment>
<evidence type="ECO:0000313" key="9">
    <source>
        <dbReference type="EMBL" id="KAK3241476.1"/>
    </source>
</evidence>
<proteinExistence type="inferred from homology"/>
<dbReference type="GO" id="GO:0016459">
    <property type="term" value="C:myosin complex"/>
    <property type="evidence" value="ECO:0007669"/>
    <property type="project" value="UniProtKB-KW"/>
</dbReference>
<dbReference type="PRINTS" id="PR00193">
    <property type="entry name" value="MYOSINHEAVY"/>
</dbReference>
<dbReference type="Proteomes" id="UP001190700">
    <property type="component" value="Unassembled WGS sequence"/>
</dbReference>
<evidence type="ECO:0000313" key="10">
    <source>
        <dbReference type="Proteomes" id="UP001190700"/>
    </source>
</evidence>
<protein>
    <recommendedName>
        <fullName evidence="8">Myosin motor domain-containing protein</fullName>
    </recommendedName>
</protein>
<evidence type="ECO:0000256" key="2">
    <source>
        <dbReference type="ARBA" id="ARBA00022840"/>
    </source>
</evidence>
<dbReference type="InterPro" id="IPR036961">
    <property type="entry name" value="Kinesin_motor_dom_sf"/>
</dbReference>
<dbReference type="EMBL" id="LGRX02033388">
    <property type="protein sequence ID" value="KAK3241476.1"/>
    <property type="molecule type" value="Genomic_DNA"/>
</dbReference>
<name>A0AAE0EUT8_9CHLO</name>
<evidence type="ECO:0000256" key="6">
    <source>
        <dbReference type="PROSITE-ProRule" id="PRU00782"/>
    </source>
</evidence>
<feature type="binding site" evidence="6">
    <location>
        <begin position="108"/>
        <end position="115"/>
    </location>
    <ligand>
        <name>ATP</name>
        <dbReference type="ChEBI" id="CHEBI:30616"/>
    </ligand>
</feature>